<dbReference type="AlphaFoldDB" id="A0A498K3J4"/>
<feature type="domain" description="SMP" evidence="4">
    <location>
        <begin position="199"/>
        <end position="256"/>
    </location>
</feature>
<keyword evidence="6" id="KW-1185">Reference proteome</keyword>
<name>A0A498K3J4_MALDO</name>
<dbReference type="PANTHER" id="PTHR31174:SF31">
    <property type="entry name" value="LATE EMBRYOGENESIS ABUNDANT PROTEIN 3"/>
    <property type="match status" value="1"/>
</dbReference>
<dbReference type="Gramene" id="mRNA:MD03G0215200">
    <property type="protein sequence ID" value="mRNA:MD03G0215200"/>
    <property type="gene ID" value="MD03G0215200"/>
</dbReference>
<proteinExistence type="inferred from homology"/>
<evidence type="ECO:0000259" key="4">
    <source>
        <dbReference type="Pfam" id="PF04927"/>
    </source>
</evidence>
<comment type="similarity">
    <text evidence="1">Belongs to the LEA type SMP family.</text>
</comment>
<evidence type="ECO:0000313" key="5">
    <source>
        <dbReference type="EMBL" id="RXI02769.1"/>
    </source>
</evidence>
<dbReference type="InterPro" id="IPR007011">
    <property type="entry name" value="LEA_SMP_dom"/>
</dbReference>
<dbReference type="InterPro" id="IPR042971">
    <property type="entry name" value="LEA_SMP"/>
</dbReference>
<comment type="caution">
    <text evidence="5">The sequence shown here is derived from an EMBL/GenBank/DDBJ whole genome shotgun (WGS) entry which is preliminary data.</text>
</comment>
<sequence length="259" mass="26818">MSQGQPQRRRPDQSEVQEPIKYGDVFNVSGELADRPVAPRDAAAAQAAENLVLGENPRGGPAAVMQSAATYNERFGLVGHLDSTKVAREEGVTVTETINPDGNRVVTEKVAGQVVAQYVEPPVPMASPGGALDRDAITIGETLEASALTAGDKPIEQSDAAAIQAAEMRATGRNEIAPGGVAGVAQYAASVNPRDVNKTKLGDVLEDATEKLPADKPVTREDAKAVIGAEIRNSTNMATTPAGVDESQAAAAGLNQNGE</sequence>
<feature type="domain" description="SMP" evidence="4">
    <location>
        <begin position="20"/>
        <end position="74"/>
    </location>
</feature>
<feature type="domain" description="SMP" evidence="4">
    <location>
        <begin position="137"/>
        <end position="194"/>
    </location>
</feature>
<dbReference type="Pfam" id="PF04927">
    <property type="entry name" value="SMP"/>
    <property type="match status" value="3"/>
</dbReference>
<evidence type="ECO:0000313" key="6">
    <source>
        <dbReference type="Proteomes" id="UP000290289"/>
    </source>
</evidence>
<feature type="region of interest" description="Disordered" evidence="3">
    <location>
        <begin position="1"/>
        <end position="22"/>
    </location>
</feature>
<accession>A0A498K3J4</accession>
<dbReference type="OrthoDB" id="2014755at2759"/>
<dbReference type="Proteomes" id="UP000290289">
    <property type="component" value="Chromosome 3"/>
</dbReference>
<reference evidence="5 6" key="1">
    <citation type="submission" date="2018-10" db="EMBL/GenBank/DDBJ databases">
        <title>A high-quality apple genome assembly.</title>
        <authorList>
            <person name="Hu J."/>
        </authorList>
    </citation>
    <scope>NUCLEOTIDE SEQUENCE [LARGE SCALE GENOMIC DNA]</scope>
    <source>
        <strain evidence="6">cv. HFTH1</strain>
        <tissue evidence="5">Young leaf</tissue>
    </source>
</reference>
<dbReference type="EMBL" id="RDQH01000329">
    <property type="protein sequence ID" value="RXI02769.1"/>
    <property type="molecule type" value="Genomic_DNA"/>
</dbReference>
<evidence type="ECO:0000256" key="3">
    <source>
        <dbReference type="SAM" id="MobiDB-lite"/>
    </source>
</evidence>
<gene>
    <name evidence="5" type="ORF">DVH24_002847</name>
</gene>
<dbReference type="PANTHER" id="PTHR31174">
    <property type="entry name" value="SEED MATURATION FAMILY PROTEIN"/>
    <property type="match status" value="1"/>
</dbReference>
<evidence type="ECO:0000256" key="1">
    <source>
        <dbReference type="ARBA" id="ARBA00010733"/>
    </source>
</evidence>
<keyword evidence="2" id="KW-0677">Repeat</keyword>
<organism evidence="5 6">
    <name type="scientific">Malus domestica</name>
    <name type="common">Apple</name>
    <name type="synonym">Pyrus malus</name>
    <dbReference type="NCBI Taxonomy" id="3750"/>
    <lineage>
        <taxon>Eukaryota</taxon>
        <taxon>Viridiplantae</taxon>
        <taxon>Streptophyta</taxon>
        <taxon>Embryophyta</taxon>
        <taxon>Tracheophyta</taxon>
        <taxon>Spermatophyta</taxon>
        <taxon>Magnoliopsida</taxon>
        <taxon>eudicotyledons</taxon>
        <taxon>Gunneridae</taxon>
        <taxon>Pentapetalae</taxon>
        <taxon>rosids</taxon>
        <taxon>fabids</taxon>
        <taxon>Rosales</taxon>
        <taxon>Rosaceae</taxon>
        <taxon>Amygdaloideae</taxon>
        <taxon>Maleae</taxon>
        <taxon>Malus</taxon>
    </lineage>
</organism>
<protein>
    <recommendedName>
        <fullName evidence="4">SMP domain-containing protein</fullName>
    </recommendedName>
</protein>
<evidence type="ECO:0000256" key="2">
    <source>
        <dbReference type="ARBA" id="ARBA00022737"/>
    </source>
</evidence>